<reference evidence="2 3" key="1">
    <citation type="submission" date="2017-01" db="EMBL/GenBank/DDBJ databases">
        <authorList>
            <person name="Varghese N."/>
            <person name="Submissions S."/>
        </authorList>
    </citation>
    <scope>NUCLEOTIDE SEQUENCE [LARGE SCALE GENOMIC DNA]</scope>
    <source>
        <strain evidence="2 3">DSM 22782</strain>
    </source>
</reference>
<accession>A0ABY1L1M1</accession>
<feature type="domain" description="Putative endonuclease Z1" evidence="1">
    <location>
        <begin position="395"/>
        <end position="659"/>
    </location>
</feature>
<comment type="caution">
    <text evidence="2">The sequence shown here is derived from an EMBL/GenBank/DDBJ whole genome shotgun (WGS) entry which is preliminary data.</text>
</comment>
<name>A0ABY1L1M1_9BACI</name>
<evidence type="ECO:0000313" key="2">
    <source>
        <dbReference type="EMBL" id="SIS90158.1"/>
    </source>
</evidence>
<protein>
    <submittedName>
        <fullName evidence="2">Z1 domain-containing protein</fullName>
    </submittedName>
</protein>
<dbReference type="RefSeq" id="WP_076572276.1">
    <property type="nucleotide sequence ID" value="NZ_FTOK01000009.1"/>
</dbReference>
<dbReference type="Pfam" id="PF10593">
    <property type="entry name" value="Z1"/>
    <property type="match status" value="1"/>
</dbReference>
<organism evidence="2 3">
    <name type="scientific">Salimicrobium salexigens</name>
    <dbReference type="NCBI Taxonomy" id="908941"/>
    <lineage>
        <taxon>Bacteria</taxon>
        <taxon>Bacillati</taxon>
        <taxon>Bacillota</taxon>
        <taxon>Bacilli</taxon>
        <taxon>Bacillales</taxon>
        <taxon>Bacillaceae</taxon>
        <taxon>Salimicrobium</taxon>
    </lineage>
</organism>
<dbReference type="InterPro" id="IPR018310">
    <property type="entry name" value="Put_endonuclease_Z1-dom"/>
</dbReference>
<evidence type="ECO:0000313" key="3">
    <source>
        <dbReference type="Proteomes" id="UP000199777"/>
    </source>
</evidence>
<sequence length="939" mass="107115">MPNIHASNFDVVRAYVSNARSKDKSWEEILLQNSEKYTLDDFINLKVMTGEFPEDTTLESFQQIVEERRKAEKEEEKLRISEEETIIISDEGEENEITVPAHENSSWQLYKRKLIEDGFTDDSIIKLEDSTLQILRKLNSGATSSKVVKGLMVGHVQSGKTASMAALMAMAADWGWNYFVILSGMIENLRSQTEKRLWEDLNHSGNLKWNIINKPSRNSPENERLQSLHLNKRDTQRYFTVSLKNQGRLKNLNQWLKEDENKLKKMNMIVIDDEADQASINTKNIDSDERAKINQLVVNLVEGNDRKVQPSSTNYISYTATPYSNFLNESAPESLYPKDFIGALPTAKEYFGPKEIFGMEEEGFEGMNVVREISEEEVTRVKNLETGESGGLPLSMKHSLAWFIISVASLRHPSIDYIKPVSMLVHTSQRQEHHDRVAAAIHYYLKETPLDEQIQFCREVYEKETAAFTPASLKESVPGYPVEEEGLNTYPPFDEIEEEIKNIIETNVSHIMLGDDGDLHYHEGMHLCIDNCSKNGINDDFHIRLAYPERRSRNYPEKAPAFIIIGGSTLSRGLTIEGLVSTYFLRGPNASDTLMQMGRWFGFRKGYEVFPRIWMTADTREKFRFLSNLEAELREELDDFAKTGRRPAEYGPRVKNTPKVSWMRLTAANRMQSAQAVDLDFSGTSNQMIHYHDNSAILSGNVSATESLIKECPAPYQSVLKNSIVYEGVDFSIIKEYLTKGMTFHKRSTVFNRINEFCEWFEKADREDNSFTGWNVVVSGTGNPLEAGSDRRKVWNLAGFNIGMVNRSALGKEEQYENLNFKNIGVLRAPSDLVADIPKKHFEEFKHESKAISRLKNSEVSRLREKYSLGNTPQLLIYRIDKNSKPRAGQEAANRSNLNLPVDPVGICIFIPGDLRKGSKAKALQIKIDPAQENFETEE</sequence>
<keyword evidence="3" id="KW-1185">Reference proteome</keyword>
<dbReference type="InterPro" id="IPR027417">
    <property type="entry name" value="P-loop_NTPase"/>
</dbReference>
<dbReference type="EMBL" id="FTOK01000009">
    <property type="protein sequence ID" value="SIS90158.1"/>
    <property type="molecule type" value="Genomic_DNA"/>
</dbReference>
<proteinExistence type="predicted"/>
<dbReference type="Proteomes" id="UP000199777">
    <property type="component" value="Unassembled WGS sequence"/>
</dbReference>
<evidence type="ECO:0000259" key="1">
    <source>
        <dbReference type="Pfam" id="PF10593"/>
    </source>
</evidence>
<dbReference type="SUPFAM" id="SSF52540">
    <property type="entry name" value="P-loop containing nucleoside triphosphate hydrolases"/>
    <property type="match status" value="1"/>
</dbReference>
<gene>
    <name evidence="2" type="ORF">SAMN05421758_10922</name>
</gene>